<dbReference type="InterPro" id="IPR036013">
    <property type="entry name" value="Band_7/SPFH_dom_sf"/>
</dbReference>
<dbReference type="PRINTS" id="PR00721">
    <property type="entry name" value="STOMATIN"/>
</dbReference>
<protein>
    <submittedName>
        <fullName evidence="5">SPFH domain</fullName>
    </submittedName>
</protein>
<evidence type="ECO:0000256" key="3">
    <source>
        <dbReference type="SAM" id="Phobius"/>
    </source>
</evidence>
<dbReference type="GO" id="GO:0098552">
    <property type="term" value="C:side of membrane"/>
    <property type="evidence" value="ECO:0007669"/>
    <property type="project" value="UniProtKB-ARBA"/>
</dbReference>
<evidence type="ECO:0000256" key="2">
    <source>
        <dbReference type="ARBA" id="ARBA00008164"/>
    </source>
</evidence>
<feature type="transmembrane region" description="Helical" evidence="3">
    <location>
        <begin position="6"/>
        <end position="26"/>
    </location>
</feature>
<evidence type="ECO:0000313" key="6">
    <source>
        <dbReference type="Proteomes" id="UP000286862"/>
    </source>
</evidence>
<dbReference type="InterPro" id="IPR001972">
    <property type="entry name" value="Stomatin_HflK_fam"/>
</dbReference>
<feature type="domain" description="Band 7" evidence="4">
    <location>
        <begin position="27"/>
        <end position="185"/>
    </location>
</feature>
<accession>A0A3S3QHJ6</accession>
<keyword evidence="3" id="KW-1133">Transmembrane helix</keyword>
<comment type="similarity">
    <text evidence="2">Belongs to the band 7/mec-2 family.</text>
</comment>
<dbReference type="FunFam" id="3.30.479.30:FF:000004">
    <property type="entry name" value="Putative membrane protease family, stomatin"/>
    <property type="match status" value="1"/>
</dbReference>
<organism evidence="5 6">
    <name type="scientific">Candidatus Electrothrix marina</name>
    <dbReference type="NCBI Taxonomy" id="1859130"/>
    <lineage>
        <taxon>Bacteria</taxon>
        <taxon>Pseudomonadati</taxon>
        <taxon>Thermodesulfobacteriota</taxon>
        <taxon>Desulfobulbia</taxon>
        <taxon>Desulfobulbales</taxon>
        <taxon>Desulfobulbaceae</taxon>
        <taxon>Candidatus Electrothrix</taxon>
    </lineage>
</organism>
<dbReference type="SMART" id="SM00244">
    <property type="entry name" value="PHB"/>
    <property type="match status" value="1"/>
</dbReference>
<name>A0A3S3QHJ6_9BACT</name>
<comment type="subcellular location">
    <subcellularLocation>
        <location evidence="1">Membrane</location>
        <topology evidence="1">Single-pass membrane protein</topology>
    </subcellularLocation>
</comment>
<keyword evidence="3" id="KW-0472">Membrane</keyword>
<dbReference type="SUPFAM" id="SSF117892">
    <property type="entry name" value="Band 7/SPFH domain"/>
    <property type="match status" value="1"/>
</dbReference>
<reference evidence="5 6" key="1">
    <citation type="submission" date="2017-01" db="EMBL/GenBank/DDBJ databases">
        <title>The cable genome- insights into the physiology and evolution of filamentous bacteria capable of sulfide oxidation via long distance electron transfer.</title>
        <authorList>
            <person name="Schreiber L."/>
            <person name="Bjerg J.T."/>
            <person name="Boggild A."/>
            <person name="Van De Vossenberg J."/>
            <person name="Meysman F."/>
            <person name="Nielsen L.P."/>
            <person name="Schramm A."/>
            <person name="Kjeldsen K.U."/>
        </authorList>
    </citation>
    <scope>NUCLEOTIDE SEQUENCE [LARGE SCALE GENOMIC DNA]</scope>
    <source>
        <strain evidence="5">A2</strain>
    </source>
</reference>
<dbReference type="Proteomes" id="UP000286862">
    <property type="component" value="Unassembled WGS sequence"/>
</dbReference>
<dbReference type="InterPro" id="IPR001107">
    <property type="entry name" value="Band_7"/>
</dbReference>
<comment type="caution">
    <text evidence="5">The sequence shown here is derived from an EMBL/GenBank/DDBJ whole genome shotgun (WGS) entry which is preliminary data.</text>
</comment>
<proteinExistence type="inferred from homology"/>
<dbReference type="PANTHER" id="PTHR43327">
    <property type="entry name" value="STOMATIN-LIKE PROTEIN 2, MITOCHONDRIAL"/>
    <property type="match status" value="1"/>
</dbReference>
<dbReference type="EMBL" id="MTKQ01000314">
    <property type="protein sequence ID" value="RWX44640.1"/>
    <property type="molecule type" value="Genomic_DNA"/>
</dbReference>
<dbReference type="CDD" id="cd08829">
    <property type="entry name" value="SPFH_paraslipin"/>
    <property type="match status" value="1"/>
</dbReference>
<keyword evidence="3" id="KW-0812">Transmembrane</keyword>
<feature type="non-terminal residue" evidence="5">
    <location>
        <position position="189"/>
    </location>
</feature>
<dbReference type="Gene3D" id="3.30.479.30">
    <property type="entry name" value="Band 7 domain"/>
    <property type="match status" value="1"/>
</dbReference>
<sequence>MFTSILSIFAVIAAIALLLLVFFAFWKSIVIVPQRHEYVIERLGKYRRTLEAGFYVLMPFLDKIAYRRNLKEQPVDIGSQACITADNVTLEVDGIMYIQVINSMQSAYGIDNYHFAASQLAQTSLRSAIGKISLDNTFEARENLNQQVVEAIDDAAQNWGIKVLRYEIKDIQPPRSVLDAMEKQMQAER</sequence>
<dbReference type="PANTHER" id="PTHR43327:SF10">
    <property type="entry name" value="STOMATIN-LIKE PROTEIN 2, MITOCHONDRIAL"/>
    <property type="match status" value="1"/>
</dbReference>
<evidence type="ECO:0000256" key="1">
    <source>
        <dbReference type="ARBA" id="ARBA00004167"/>
    </source>
</evidence>
<dbReference type="GO" id="GO:0005886">
    <property type="term" value="C:plasma membrane"/>
    <property type="evidence" value="ECO:0007669"/>
    <property type="project" value="UniProtKB-ARBA"/>
</dbReference>
<evidence type="ECO:0000313" key="5">
    <source>
        <dbReference type="EMBL" id="RWX44640.1"/>
    </source>
</evidence>
<dbReference type="InterPro" id="IPR050710">
    <property type="entry name" value="Band7/mec-2_domain"/>
</dbReference>
<gene>
    <name evidence="5" type="ORF">VT99_13142</name>
</gene>
<dbReference type="AlphaFoldDB" id="A0A3S3QHJ6"/>
<dbReference type="Pfam" id="PF01145">
    <property type="entry name" value="Band_7"/>
    <property type="match status" value="1"/>
</dbReference>
<evidence type="ECO:0000259" key="4">
    <source>
        <dbReference type="SMART" id="SM00244"/>
    </source>
</evidence>